<reference evidence="4" key="1">
    <citation type="submission" date="2011-12" db="EMBL/GenBank/DDBJ databases">
        <title>The Draft Genome of Lepisosteus oculatus.</title>
        <authorList>
            <consortium name="The Broad Institute Genome Assembly &amp; Analysis Group"/>
            <consortium name="Computational R&amp;D Group"/>
            <consortium name="and Sequencing Platform"/>
            <person name="Di Palma F."/>
            <person name="Alfoldi J."/>
            <person name="Johnson J."/>
            <person name="Berlin A."/>
            <person name="Gnerre S."/>
            <person name="Jaffe D."/>
            <person name="MacCallum I."/>
            <person name="Young S."/>
            <person name="Walker B.J."/>
            <person name="Lander E.S."/>
            <person name="Lindblad-Toh K."/>
        </authorList>
    </citation>
    <scope>NUCLEOTIDE SEQUENCE [LARGE SCALE GENOMIC DNA]</scope>
</reference>
<dbReference type="Proteomes" id="UP000018468">
    <property type="component" value="Linkage group LG4"/>
</dbReference>
<organism evidence="3 4">
    <name type="scientific">Lepisosteus oculatus</name>
    <name type="common">Spotted gar</name>
    <dbReference type="NCBI Taxonomy" id="7918"/>
    <lineage>
        <taxon>Eukaryota</taxon>
        <taxon>Metazoa</taxon>
        <taxon>Chordata</taxon>
        <taxon>Craniata</taxon>
        <taxon>Vertebrata</taxon>
        <taxon>Euteleostomi</taxon>
        <taxon>Actinopterygii</taxon>
        <taxon>Neopterygii</taxon>
        <taxon>Holostei</taxon>
        <taxon>Semionotiformes</taxon>
        <taxon>Lepisosteidae</taxon>
        <taxon>Lepisosteus</taxon>
    </lineage>
</organism>
<dbReference type="GeneTree" id="ENSGT00990000208123"/>
<accession>W5N8R6</accession>
<protein>
    <submittedName>
        <fullName evidence="3">Coiled-coil domain containing 110</fullName>
    </submittedName>
</protein>
<feature type="region of interest" description="Disordered" evidence="2">
    <location>
        <begin position="176"/>
        <end position="195"/>
    </location>
</feature>
<evidence type="ECO:0000313" key="4">
    <source>
        <dbReference type="Proteomes" id="UP000018468"/>
    </source>
</evidence>
<feature type="compositionally biased region" description="Polar residues" evidence="2">
    <location>
        <begin position="330"/>
        <end position="347"/>
    </location>
</feature>
<keyword evidence="1" id="KW-0175">Coiled coil</keyword>
<dbReference type="AlphaFoldDB" id="W5N8R6"/>
<keyword evidence="4" id="KW-1185">Reference proteome</keyword>
<proteinExistence type="predicted"/>
<feature type="coiled-coil region" evidence="1">
    <location>
        <begin position="625"/>
        <end position="682"/>
    </location>
</feature>
<feature type="coiled-coil region" evidence="1">
    <location>
        <begin position="440"/>
        <end position="502"/>
    </location>
</feature>
<dbReference type="Bgee" id="ENSLOCG00000013804">
    <property type="expression patterns" value="Expressed in ovary and 3 other cell types or tissues"/>
</dbReference>
<feature type="coiled-coil region" evidence="1">
    <location>
        <begin position="531"/>
        <end position="565"/>
    </location>
</feature>
<sequence length="735" mass="81900">MATPPGESTRTGAVSCGAGCGLPWTEMENQDDSALKVLRQQLETFEALRLQTLKTVSSVQSEINEILSSSEPEGVQNPLFISALQIQLLLKTGRNVPDSPQGGAVGPLQTDVGSNITPVPSLKNSLSHAVTSSPRESFVSTLSFKMGGQEIKRASNENKSHRQEPLHCLADAGMYLENGGGPQNRHSPAASSTVGRYPLSQASPDRNQDLWSTLEKVSIASELMKEEMERSQRRELALALELEYLKQSMRPSSKGLSDDEMNHSPRGAFHHEGDLPNASGLPLNTDGKCERIAKLEKMVERLQNAQVSLEENNLNLRRPIRGGSEHQIPADSNCTHPHATQDTTHTGQGMADNRNLIPKASQMQTAQFCVSENGLETQREGPGSEAKGDRKETKVLVRESEMPVMMNSLQSDKSEKEAEDMSVLKGLEIVRPREPSEEQNLADADQVTRLEKEKQEIEKKFKTMEEYSKQCVKELKKLLRKYEDLKTRNRALDGQNKQLLSEKQMLISFLDAVKEEKQRAHDNTLSILKENDNIKDLLDKANQSFAQLRGEKQQLQGKVALLASEVSHLTEALGTSKLEIQRLEGKGTLLQLIQEVHEERPSADLALQDPDNVRRILQKEVGQLVSQKQATEKKLQDDIQTVQAERVLSSVSKECEVLSVVVAQLREDNHVLKQELEQSAHQSLLLEGTVKGLKEERTLLENCLFTVQSEKEILQLEVRKLHRDYLDLSSTVAVQ</sequence>
<dbReference type="Ensembl" id="ENSLOCT00000017055.1">
    <property type="protein sequence ID" value="ENSLOCP00000017025.1"/>
    <property type="gene ID" value="ENSLOCG00000013804.1"/>
</dbReference>
<feature type="region of interest" description="Disordered" evidence="2">
    <location>
        <begin position="320"/>
        <end position="353"/>
    </location>
</feature>
<dbReference type="HOGENOM" id="CLU_018125_0_0_1"/>
<reference evidence="3" key="3">
    <citation type="submission" date="2025-09" db="UniProtKB">
        <authorList>
            <consortium name="Ensembl"/>
        </authorList>
    </citation>
    <scope>IDENTIFICATION</scope>
</reference>
<evidence type="ECO:0000256" key="2">
    <source>
        <dbReference type="SAM" id="MobiDB-lite"/>
    </source>
</evidence>
<feature type="region of interest" description="Disordered" evidence="2">
    <location>
        <begin position="375"/>
        <end position="394"/>
    </location>
</feature>
<name>W5N8R6_LEPOC</name>
<dbReference type="EMBL" id="AHAT01002168">
    <property type="status" value="NOT_ANNOTATED_CDS"/>
    <property type="molecule type" value="Genomic_DNA"/>
</dbReference>
<evidence type="ECO:0000256" key="1">
    <source>
        <dbReference type="SAM" id="Coils"/>
    </source>
</evidence>
<evidence type="ECO:0000313" key="3">
    <source>
        <dbReference type="Ensembl" id="ENSLOCP00000017025.1"/>
    </source>
</evidence>
<feature type="compositionally biased region" description="Polar residues" evidence="2">
    <location>
        <begin position="184"/>
        <end position="195"/>
    </location>
</feature>
<reference evidence="3" key="2">
    <citation type="submission" date="2025-08" db="UniProtKB">
        <authorList>
            <consortium name="Ensembl"/>
        </authorList>
    </citation>
    <scope>IDENTIFICATION</scope>
</reference>